<sequence>MNEGLRESLGVFDYKNGMIQADSLIKGNMKLIRYYPIYSGAPSHLELYDLEADIAESIDISGNPKHAGLIAEMTEELISIGPCPKDQEEFSIYMDAHDLGFNTTCRFFSKKPHRCSKFLEGELFCNSICGRHDKVCFPEKYVNKGGSWRRRR</sequence>
<evidence type="ECO:0000313" key="1">
    <source>
        <dbReference type="EMBL" id="GFH52315.1"/>
    </source>
</evidence>
<comment type="caution">
    <text evidence="1">The sequence shown here is derived from an EMBL/GenBank/DDBJ whole genome shotgun (WGS) entry which is preliminary data.</text>
</comment>
<dbReference type="Proteomes" id="UP001054902">
    <property type="component" value="Unassembled WGS sequence"/>
</dbReference>
<organism evidence="1 2">
    <name type="scientific">Chaetoceros tenuissimus</name>
    <dbReference type="NCBI Taxonomy" id="426638"/>
    <lineage>
        <taxon>Eukaryota</taxon>
        <taxon>Sar</taxon>
        <taxon>Stramenopiles</taxon>
        <taxon>Ochrophyta</taxon>
        <taxon>Bacillariophyta</taxon>
        <taxon>Coscinodiscophyceae</taxon>
        <taxon>Chaetocerotophycidae</taxon>
        <taxon>Chaetocerotales</taxon>
        <taxon>Chaetocerotaceae</taxon>
        <taxon>Chaetoceros</taxon>
    </lineage>
</organism>
<evidence type="ECO:0000313" key="2">
    <source>
        <dbReference type="Proteomes" id="UP001054902"/>
    </source>
</evidence>
<keyword evidence="2" id="KW-1185">Reference proteome</keyword>
<name>A0AAD3CWL1_9STRA</name>
<reference evidence="1 2" key="1">
    <citation type="journal article" date="2021" name="Sci. Rep.">
        <title>The genome of the diatom Chaetoceros tenuissimus carries an ancient integrated fragment of an extant virus.</title>
        <authorList>
            <person name="Hongo Y."/>
            <person name="Kimura K."/>
            <person name="Takaki Y."/>
            <person name="Yoshida Y."/>
            <person name="Baba S."/>
            <person name="Kobayashi G."/>
            <person name="Nagasaki K."/>
            <person name="Hano T."/>
            <person name="Tomaru Y."/>
        </authorList>
    </citation>
    <scope>NUCLEOTIDE SEQUENCE [LARGE SCALE GENOMIC DNA]</scope>
    <source>
        <strain evidence="1 2">NIES-3715</strain>
    </source>
</reference>
<accession>A0AAD3CWL1</accession>
<gene>
    <name evidence="1" type="ORF">CTEN210_08791</name>
</gene>
<dbReference type="AlphaFoldDB" id="A0AAD3CWL1"/>
<dbReference type="EMBL" id="BLLK01000045">
    <property type="protein sequence ID" value="GFH52315.1"/>
    <property type="molecule type" value="Genomic_DNA"/>
</dbReference>
<dbReference type="InterPro" id="IPR017850">
    <property type="entry name" value="Alkaline_phosphatase_core_sf"/>
</dbReference>
<dbReference type="SUPFAM" id="SSF53649">
    <property type="entry name" value="Alkaline phosphatase-like"/>
    <property type="match status" value="1"/>
</dbReference>
<proteinExistence type="predicted"/>
<dbReference type="Gene3D" id="3.40.720.10">
    <property type="entry name" value="Alkaline Phosphatase, subunit A"/>
    <property type="match status" value="1"/>
</dbReference>
<protein>
    <submittedName>
        <fullName evidence="1">Uncharacterized protein</fullName>
    </submittedName>
</protein>